<gene>
    <name evidence="2" type="ORF">BGE01nite_40470</name>
</gene>
<dbReference type="Gene3D" id="1.25.10.10">
    <property type="entry name" value="Leucine-rich Repeat Variant"/>
    <property type="match status" value="1"/>
</dbReference>
<organism evidence="2 3">
    <name type="scientific">Brevifollis gellanilyticus</name>
    <dbReference type="NCBI Taxonomy" id="748831"/>
    <lineage>
        <taxon>Bacteria</taxon>
        <taxon>Pseudomonadati</taxon>
        <taxon>Verrucomicrobiota</taxon>
        <taxon>Verrucomicrobiia</taxon>
        <taxon>Verrucomicrobiales</taxon>
        <taxon>Verrucomicrobiaceae</taxon>
    </lineage>
</organism>
<feature type="compositionally biased region" description="Low complexity" evidence="1">
    <location>
        <begin position="102"/>
        <end position="113"/>
    </location>
</feature>
<dbReference type="AlphaFoldDB" id="A0A512MDE7"/>
<name>A0A512MDE7_9BACT</name>
<protein>
    <recommendedName>
        <fullName evidence="4">HEAT repeat domain-containing protein</fullName>
    </recommendedName>
</protein>
<accession>A0A512MDE7</accession>
<dbReference type="InterPro" id="IPR011989">
    <property type="entry name" value="ARM-like"/>
</dbReference>
<feature type="region of interest" description="Disordered" evidence="1">
    <location>
        <begin position="101"/>
        <end position="120"/>
    </location>
</feature>
<dbReference type="EMBL" id="BKAG01000035">
    <property type="protein sequence ID" value="GEP44756.1"/>
    <property type="molecule type" value="Genomic_DNA"/>
</dbReference>
<evidence type="ECO:0008006" key="4">
    <source>
        <dbReference type="Google" id="ProtNLM"/>
    </source>
</evidence>
<dbReference type="Proteomes" id="UP000321577">
    <property type="component" value="Unassembled WGS sequence"/>
</dbReference>
<proteinExistence type="predicted"/>
<comment type="caution">
    <text evidence="2">The sequence shown here is derived from an EMBL/GenBank/DDBJ whole genome shotgun (WGS) entry which is preliminary data.</text>
</comment>
<evidence type="ECO:0000256" key="1">
    <source>
        <dbReference type="SAM" id="MobiDB-lite"/>
    </source>
</evidence>
<evidence type="ECO:0000313" key="2">
    <source>
        <dbReference type="EMBL" id="GEP44756.1"/>
    </source>
</evidence>
<reference evidence="2 3" key="1">
    <citation type="submission" date="2019-07" db="EMBL/GenBank/DDBJ databases">
        <title>Whole genome shotgun sequence of Brevifollis gellanilyticus NBRC 108608.</title>
        <authorList>
            <person name="Hosoyama A."/>
            <person name="Uohara A."/>
            <person name="Ohji S."/>
            <person name="Ichikawa N."/>
        </authorList>
    </citation>
    <scope>NUCLEOTIDE SEQUENCE [LARGE SCALE GENOMIC DNA]</scope>
    <source>
        <strain evidence="2 3">NBRC 108608</strain>
    </source>
</reference>
<keyword evidence="3" id="KW-1185">Reference proteome</keyword>
<evidence type="ECO:0000313" key="3">
    <source>
        <dbReference type="Proteomes" id="UP000321577"/>
    </source>
</evidence>
<sequence>MPPLEAAAKQKVLEEIHLISISYDPVELPRIQPYLTHPDPEVREAALNGFVVLGHAHGAPLLRDAARKLTNPNEAAKLLEKADWLELPSIPPEIIRTRLLKKAAQSQSSTGAGSPPPAAK</sequence>